<dbReference type="STRING" id="1291379.TPE_1964"/>
<evidence type="ECO:0000256" key="8">
    <source>
        <dbReference type="NCBIfam" id="TIGR02091"/>
    </source>
</evidence>
<keyword evidence="11" id="KW-1185">Reference proteome</keyword>
<dbReference type="PROSITE" id="PS00808">
    <property type="entry name" value="ADP_GLC_PYROPHOSPH_1"/>
    <property type="match status" value="1"/>
</dbReference>
<dbReference type="PATRIC" id="fig|1291379.3.peg.1937"/>
<dbReference type="CDD" id="cd04651">
    <property type="entry name" value="LbH_G1P_AT_C"/>
    <property type="match status" value="1"/>
</dbReference>
<accession>S6A0Z5</accession>
<keyword evidence="4 10" id="KW-0548">Nucleotidyltransferase</keyword>
<dbReference type="NCBIfam" id="NF002772">
    <property type="entry name" value="PRK02862.1"/>
    <property type="match status" value="1"/>
</dbReference>
<proteinExistence type="inferred from homology"/>
<dbReference type="Pfam" id="PF25247">
    <property type="entry name" value="LbH_GLGC"/>
    <property type="match status" value="1"/>
</dbReference>
<gene>
    <name evidence="10" type="primary">glgC</name>
    <name evidence="10" type="ORF">TPE_1964</name>
</gene>
<evidence type="ECO:0000256" key="7">
    <source>
        <dbReference type="ARBA" id="ARBA00023277"/>
    </source>
</evidence>
<keyword evidence="3 10" id="KW-0808">Transferase</keyword>
<name>S6A0Z5_9SPIR</name>
<keyword evidence="6" id="KW-0067">ATP-binding</keyword>
<dbReference type="EC" id="2.7.7.27" evidence="8"/>
<dbReference type="InterPro" id="IPR011004">
    <property type="entry name" value="Trimer_LpxA-like_sf"/>
</dbReference>
<dbReference type="GO" id="GO:0005978">
    <property type="term" value="P:glycogen biosynthetic process"/>
    <property type="evidence" value="ECO:0007669"/>
    <property type="project" value="UniProtKB-UniRule"/>
</dbReference>
<evidence type="ECO:0000259" key="9">
    <source>
        <dbReference type="Pfam" id="PF00483"/>
    </source>
</evidence>
<keyword evidence="2" id="KW-0321">Glycogen metabolism</keyword>
<dbReference type="InterPro" id="IPR011831">
    <property type="entry name" value="ADP-Glc_PPase"/>
</dbReference>
<dbReference type="KEGG" id="tped:TPE_1964"/>
<dbReference type="HOGENOM" id="CLU_029499_14_4_12"/>
<evidence type="ECO:0000313" key="11">
    <source>
        <dbReference type="Proteomes" id="UP000015620"/>
    </source>
</evidence>
<dbReference type="SUPFAM" id="SSF53448">
    <property type="entry name" value="Nucleotide-diphospho-sugar transferases"/>
    <property type="match status" value="1"/>
</dbReference>
<dbReference type="Gene3D" id="3.90.550.10">
    <property type="entry name" value="Spore Coat Polysaccharide Biosynthesis Protein SpsA, Chain A"/>
    <property type="match status" value="1"/>
</dbReference>
<dbReference type="CDD" id="cd02508">
    <property type="entry name" value="ADP_Glucose_PP"/>
    <property type="match status" value="1"/>
</dbReference>
<evidence type="ECO:0000256" key="6">
    <source>
        <dbReference type="ARBA" id="ARBA00022840"/>
    </source>
</evidence>
<dbReference type="GO" id="GO:0008878">
    <property type="term" value="F:glucose-1-phosphate adenylyltransferase activity"/>
    <property type="evidence" value="ECO:0007669"/>
    <property type="project" value="UniProtKB-UniRule"/>
</dbReference>
<evidence type="ECO:0000256" key="3">
    <source>
        <dbReference type="ARBA" id="ARBA00022679"/>
    </source>
</evidence>
<dbReference type="GO" id="GO:0005524">
    <property type="term" value="F:ATP binding"/>
    <property type="evidence" value="ECO:0007669"/>
    <property type="project" value="UniProtKB-KW"/>
</dbReference>
<dbReference type="InterPro" id="IPR005835">
    <property type="entry name" value="NTP_transferase_dom"/>
</dbReference>
<reference evidence="10 11" key="1">
    <citation type="journal article" date="2013" name="PLoS ONE">
        <title>Genome-Wide Relatedness of Treponema pedis, from Gingiva and Necrotic Skin Lesions of Pigs, with the Human Oral Pathogen Treponema denticola.</title>
        <authorList>
            <person name="Svartstrom O."/>
            <person name="Mushtaq M."/>
            <person name="Pringle M."/>
            <person name="Segerman B."/>
        </authorList>
    </citation>
    <scope>NUCLEOTIDE SEQUENCE [LARGE SCALE GENOMIC DNA]</scope>
    <source>
        <strain evidence="10">T A4</strain>
    </source>
</reference>
<evidence type="ECO:0000256" key="4">
    <source>
        <dbReference type="ARBA" id="ARBA00022695"/>
    </source>
</evidence>
<dbReference type="AlphaFoldDB" id="S6A0Z5"/>
<evidence type="ECO:0000256" key="5">
    <source>
        <dbReference type="ARBA" id="ARBA00022741"/>
    </source>
</evidence>
<dbReference type="PANTHER" id="PTHR43523:SF12">
    <property type="entry name" value="GLUCOSE-1-PHOSPHATE ADENYLYLTRANSFERASE LARGE SUBUNIT 1, CHLOROPLASTIC-RELATED"/>
    <property type="match status" value="1"/>
</dbReference>
<dbReference type="Proteomes" id="UP000015620">
    <property type="component" value="Chromosome"/>
</dbReference>
<sequence>MLKFLKIFLRKENMAKVLSIILGGGKGTRLFPLTKHRSKPAVPFGGKHRIIDIPLSNCINSGFRNIYIVTQFNSASLHLHIAKAYTFDTFSNGFVEILAAEQTFDNTGWYKGTADAVRKNLHHFRHDKPTHYLILAGDQLYRMDLKNFLKFHEESGSDITVACTPVTREDASGFGIMKVNEHSQITEFMEKPGTEKDINTWKIPYSSAIKPDNPQKEYLASMGIYIFSAKVMEECLDSKYTDFGKEVIPESLSKYKVSAFPHNGYWTDIGTIRSFYEATLDLTEIQPKFDFYDAQSPIYTHNRSLPTSKINSAELKRANCSDGCVITNAVIRHSVIGVRSVIETGSFIEDTICMGADYYESGEEKELNKKNGLPNIGIGNNCKIRSAIIDKNVRIGDNVSIGNGNIPPDGDYGTYHVVDGIYVIIKNSVIQNNTVI</sequence>
<feature type="domain" description="Nucleotidyl transferase" evidence="9">
    <location>
        <begin position="19"/>
        <end position="283"/>
    </location>
</feature>
<dbReference type="PROSITE" id="PS00810">
    <property type="entry name" value="ADP_GLC_PYROPHOSPH_3"/>
    <property type="match status" value="1"/>
</dbReference>
<organism evidence="10 11">
    <name type="scientific">Treponema pedis str. T A4</name>
    <dbReference type="NCBI Taxonomy" id="1291379"/>
    <lineage>
        <taxon>Bacteria</taxon>
        <taxon>Pseudomonadati</taxon>
        <taxon>Spirochaetota</taxon>
        <taxon>Spirochaetia</taxon>
        <taxon>Spirochaetales</taxon>
        <taxon>Treponemataceae</taxon>
        <taxon>Treponema</taxon>
    </lineage>
</organism>
<comment type="similarity">
    <text evidence="1">Belongs to the bacterial/plant glucose-1-phosphate adenylyltransferase family.</text>
</comment>
<dbReference type="PROSITE" id="PS00809">
    <property type="entry name" value="ADP_GLC_PYROPHOSPH_2"/>
    <property type="match status" value="1"/>
</dbReference>
<keyword evidence="7" id="KW-0119">Carbohydrate metabolism</keyword>
<evidence type="ECO:0000256" key="1">
    <source>
        <dbReference type="ARBA" id="ARBA00010443"/>
    </source>
</evidence>
<dbReference type="EMBL" id="CP004120">
    <property type="protein sequence ID" value="AGT44438.1"/>
    <property type="molecule type" value="Genomic_DNA"/>
</dbReference>
<keyword evidence="5" id="KW-0547">Nucleotide-binding</keyword>
<evidence type="ECO:0000256" key="2">
    <source>
        <dbReference type="ARBA" id="ARBA00022600"/>
    </source>
</evidence>
<dbReference type="PANTHER" id="PTHR43523">
    <property type="entry name" value="GLUCOSE-1-PHOSPHATE ADENYLYLTRANSFERASE-RELATED"/>
    <property type="match status" value="1"/>
</dbReference>
<dbReference type="InterPro" id="IPR029044">
    <property type="entry name" value="Nucleotide-diphossugar_trans"/>
</dbReference>
<evidence type="ECO:0000313" key="10">
    <source>
        <dbReference type="EMBL" id="AGT44438.1"/>
    </source>
</evidence>
<protein>
    <recommendedName>
        <fullName evidence="8">Glucose-1-phosphate adenylyltransferase</fullName>
        <ecNumber evidence="8">2.7.7.27</ecNumber>
    </recommendedName>
</protein>
<dbReference type="Gene3D" id="2.160.10.10">
    <property type="entry name" value="Hexapeptide repeat proteins"/>
    <property type="match status" value="1"/>
</dbReference>
<dbReference type="InterPro" id="IPR005836">
    <property type="entry name" value="ADP_Glu_pyroP_CS"/>
</dbReference>
<dbReference type="Pfam" id="PF00483">
    <property type="entry name" value="NTP_transferase"/>
    <property type="match status" value="1"/>
</dbReference>
<dbReference type="NCBIfam" id="TIGR02091">
    <property type="entry name" value="glgC"/>
    <property type="match status" value="1"/>
</dbReference>
<dbReference type="SUPFAM" id="SSF51161">
    <property type="entry name" value="Trimeric LpxA-like enzymes"/>
    <property type="match status" value="1"/>
</dbReference>